<dbReference type="EMBL" id="KN846956">
    <property type="protein sequence ID" value="KIW73796.1"/>
    <property type="molecule type" value="Genomic_DNA"/>
</dbReference>
<dbReference type="HOGENOM" id="CLU_2277154_0_0_1"/>
<reference evidence="2 3" key="1">
    <citation type="submission" date="2015-01" db="EMBL/GenBank/DDBJ databases">
        <title>The Genome Sequence of Capronia semiimmersa CBS27337.</title>
        <authorList>
            <consortium name="The Broad Institute Genomics Platform"/>
            <person name="Cuomo C."/>
            <person name="de Hoog S."/>
            <person name="Gorbushina A."/>
            <person name="Stielow B."/>
            <person name="Teixiera M."/>
            <person name="Abouelleil A."/>
            <person name="Chapman S.B."/>
            <person name="Priest M."/>
            <person name="Young S.K."/>
            <person name="Wortman J."/>
            <person name="Nusbaum C."/>
            <person name="Birren B."/>
        </authorList>
    </citation>
    <scope>NUCLEOTIDE SEQUENCE [LARGE SCALE GENOMIC DNA]</scope>
    <source>
        <strain evidence="2 3">CBS 27337</strain>
    </source>
</reference>
<keyword evidence="3" id="KW-1185">Reference proteome</keyword>
<accession>A0A0D2D881</accession>
<feature type="region of interest" description="Disordered" evidence="1">
    <location>
        <begin position="49"/>
        <end position="68"/>
    </location>
</feature>
<sequence length="102" mass="11209">MPCVGRCRPHCLAPVLKLRSRPASAFVLSTRAVSFPLDAMVPCSHPHHSTFSSSDRSGHHSDPGIVHFRGTTRSYPAIFYARRNGDPAHDQRSLFMVLPVGS</sequence>
<dbReference type="Proteomes" id="UP000054266">
    <property type="component" value="Unassembled WGS sequence"/>
</dbReference>
<dbReference type="AlphaFoldDB" id="A0A0D2D881"/>
<evidence type="ECO:0000256" key="1">
    <source>
        <dbReference type="SAM" id="MobiDB-lite"/>
    </source>
</evidence>
<proteinExistence type="predicted"/>
<name>A0A0D2D881_9EURO</name>
<evidence type="ECO:0000313" key="2">
    <source>
        <dbReference type="EMBL" id="KIW73796.1"/>
    </source>
</evidence>
<evidence type="ECO:0000313" key="3">
    <source>
        <dbReference type="Proteomes" id="UP000054266"/>
    </source>
</evidence>
<protein>
    <submittedName>
        <fullName evidence="2">Uncharacterized protein</fullName>
    </submittedName>
</protein>
<gene>
    <name evidence="2" type="ORF">PV04_01886</name>
</gene>
<organism evidence="2 3">
    <name type="scientific">Phialophora macrospora</name>
    <dbReference type="NCBI Taxonomy" id="1851006"/>
    <lineage>
        <taxon>Eukaryota</taxon>
        <taxon>Fungi</taxon>
        <taxon>Dikarya</taxon>
        <taxon>Ascomycota</taxon>
        <taxon>Pezizomycotina</taxon>
        <taxon>Eurotiomycetes</taxon>
        <taxon>Chaetothyriomycetidae</taxon>
        <taxon>Chaetothyriales</taxon>
        <taxon>Herpotrichiellaceae</taxon>
        <taxon>Phialophora</taxon>
    </lineage>
</organism>